<dbReference type="EMBL" id="CM001403">
    <property type="protein sequence ID" value="EHQ24272.1"/>
    <property type="molecule type" value="Genomic_DNA"/>
</dbReference>
<dbReference type="RefSeq" id="WP_008503799.1">
    <property type="nucleotide sequence ID" value="NZ_CM001403.1"/>
</dbReference>
<gene>
    <name evidence="1" type="ORF">Mucpa_0069</name>
</gene>
<reference evidence="1" key="1">
    <citation type="submission" date="2011-09" db="EMBL/GenBank/DDBJ databases">
        <title>The permanent draft genome of Mucilaginibacter paludis DSM 18603.</title>
        <authorList>
            <consortium name="US DOE Joint Genome Institute (JGI-PGF)"/>
            <person name="Lucas S."/>
            <person name="Han J."/>
            <person name="Lapidus A."/>
            <person name="Bruce D."/>
            <person name="Goodwin L."/>
            <person name="Pitluck S."/>
            <person name="Peters L."/>
            <person name="Kyrpides N."/>
            <person name="Mavromatis K."/>
            <person name="Ivanova N."/>
            <person name="Mikhailova N."/>
            <person name="Held B."/>
            <person name="Detter J.C."/>
            <person name="Tapia R."/>
            <person name="Han C."/>
            <person name="Land M."/>
            <person name="Hauser L."/>
            <person name="Markowitz V."/>
            <person name="Cheng J.-F."/>
            <person name="Hugenholtz P."/>
            <person name="Woyke T."/>
            <person name="Wu D."/>
            <person name="Tindall B."/>
            <person name="Brambilla E."/>
            <person name="Klenk H.-P."/>
            <person name="Eisen J.A."/>
        </authorList>
    </citation>
    <scope>NUCLEOTIDE SEQUENCE [LARGE SCALE GENOMIC DNA]</scope>
    <source>
        <strain evidence="1">DSM 18603</strain>
    </source>
</reference>
<dbReference type="OrthoDB" id="1265468at2"/>
<protein>
    <submittedName>
        <fullName evidence="1">Uncharacterized protein</fullName>
    </submittedName>
</protein>
<dbReference type="STRING" id="714943.Mucpa_0069"/>
<evidence type="ECO:0000313" key="2">
    <source>
        <dbReference type="Proteomes" id="UP000002774"/>
    </source>
</evidence>
<keyword evidence="2" id="KW-1185">Reference proteome</keyword>
<dbReference type="AlphaFoldDB" id="H1YDT2"/>
<organism evidence="1 2">
    <name type="scientific">Mucilaginibacter paludis DSM 18603</name>
    <dbReference type="NCBI Taxonomy" id="714943"/>
    <lineage>
        <taxon>Bacteria</taxon>
        <taxon>Pseudomonadati</taxon>
        <taxon>Bacteroidota</taxon>
        <taxon>Sphingobacteriia</taxon>
        <taxon>Sphingobacteriales</taxon>
        <taxon>Sphingobacteriaceae</taxon>
        <taxon>Mucilaginibacter</taxon>
    </lineage>
</organism>
<evidence type="ECO:0000313" key="1">
    <source>
        <dbReference type="EMBL" id="EHQ24272.1"/>
    </source>
</evidence>
<name>H1YDT2_9SPHI</name>
<proteinExistence type="predicted"/>
<dbReference type="HOGENOM" id="CLU_2509056_0_0_10"/>
<sequence>MERIEFIAQFKSFLIMNDPAIEIERLFIKAIGSGAVNISREPPGSYRLCMIVYAAILHHIASDWEPSGNENQQELRNLQSFLQQQ</sequence>
<accession>H1YDT2</accession>
<dbReference type="Proteomes" id="UP000002774">
    <property type="component" value="Chromosome"/>
</dbReference>